<feature type="region of interest" description="Disordered" evidence="1">
    <location>
        <begin position="263"/>
        <end position="360"/>
    </location>
</feature>
<accession>A0ABQ0M0S6</accession>
<feature type="region of interest" description="Disordered" evidence="1">
    <location>
        <begin position="179"/>
        <end position="210"/>
    </location>
</feature>
<name>A0ABQ0M0S6_MYCCL</name>
<dbReference type="EMBL" id="DF849371">
    <property type="protein sequence ID" value="GAT56958.1"/>
    <property type="molecule type" value="Genomic_DNA"/>
</dbReference>
<evidence type="ECO:0000313" key="3">
    <source>
        <dbReference type="Proteomes" id="UP000815677"/>
    </source>
</evidence>
<organism evidence="2 3">
    <name type="scientific">Mycena chlorophos</name>
    <name type="common">Agaric fungus</name>
    <name type="synonym">Agaricus chlorophos</name>
    <dbReference type="NCBI Taxonomy" id="658473"/>
    <lineage>
        <taxon>Eukaryota</taxon>
        <taxon>Fungi</taxon>
        <taxon>Dikarya</taxon>
        <taxon>Basidiomycota</taxon>
        <taxon>Agaricomycotina</taxon>
        <taxon>Agaricomycetes</taxon>
        <taxon>Agaricomycetidae</taxon>
        <taxon>Agaricales</taxon>
        <taxon>Marasmiineae</taxon>
        <taxon>Mycenaceae</taxon>
        <taxon>Mycena</taxon>
    </lineage>
</organism>
<reference evidence="2" key="1">
    <citation type="submission" date="2014-09" db="EMBL/GenBank/DDBJ databases">
        <title>Genome sequence of the luminous mushroom Mycena chlorophos for searching fungal bioluminescence genes.</title>
        <authorList>
            <person name="Tanaka Y."/>
            <person name="Kasuga D."/>
            <person name="Oba Y."/>
            <person name="Hase S."/>
            <person name="Sato K."/>
            <person name="Oba Y."/>
            <person name="Sakakibara Y."/>
        </authorList>
    </citation>
    <scope>NUCLEOTIDE SEQUENCE</scope>
</reference>
<gene>
    <name evidence="2" type="ORF">MCHLO_13546</name>
</gene>
<keyword evidence="3" id="KW-1185">Reference proteome</keyword>
<feature type="compositionally biased region" description="Basic and acidic residues" evidence="1">
    <location>
        <begin position="263"/>
        <end position="274"/>
    </location>
</feature>
<feature type="compositionally biased region" description="Polar residues" evidence="1">
    <location>
        <begin position="334"/>
        <end position="347"/>
    </location>
</feature>
<dbReference type="Proteomes" id="UP000815677">
    <property type="component" value="Unassembled WGS sequence"/>
</dbReference>
<feature type="compositionally biased region" description="Low complexity" evidence="1">
    <location>
        <begin position="183"/>
        <end position="206"/>
    </location>
</feature>
<evidence type="ECO:0000256" key="1">
    <source>
        <dbReference type="SAM" id="MobiDB-lite"/>
    </source>
</evidence>
<sequence length="360" mass="39167">MRGIAARRREDRGMHAAVSLGCSLGDAGRKAGAVVASGNSWGRDVRAVGSSNGQSFGARYLERDEAFRAAQALCAELGVGLRSKRARIWSCSCSEAMSTAAAIPAVDTNFELAVACSNLMIRSCEWTWLHGCITGKRQEEGTQRRDGISTSSLASGFHHLSSVDVSRFPALHHSTLAQGNDVASATMPRATTSRSSSTANASVSNTKKGPRMLDLAHLECSQRRRVARATSRAPPIPCVSPRRQLAIAGWRHSRTPIREARSVCTRTERAEASKKKGRMEAYGTAERARRRVEGTRSGTPSREGEGEEREAGGMWSEGKMRSKRRQRLWRDCSLSATIPSRRPTSNLRLVPTPASFTSRL</sequence>
<protein>
    <submittedName>
        <fullName evidence="2">Uncharacterized protein</fullName>
    </submittedName>
</protein>
<evidence type="ECO:0000313" key="2">
    <source>
        <dbReference type="EMBL" id="GAT56958.1"/>
    </source>
</evidence>
<proteinExistence type="predicted"/>